<dbReference type="VEuPathDB" id="FungiDB:CC77DRAFT_578676"/>
<protein>
    <submittedName>
        <fullName evidence="1">Uncharacterized protein</fullName>
    </submittedName>
</protein>
<proteinExistence type="predicted"/>
<dbReference type="AlphaFoldDB" id="A0A177D4Z4"/>
<keyword evidence="2" id="KW-1185">Reference proteome</keyword>
<dbReference type="EMBL" id="KV441503">
    <property type="protein sequence ID" value="OAG14039.1"/>
    <property type="molecule type" value="Genomic_DNA"/>
</dbReference>
<accession>A0A177D4Z4</accession>
<name>A0A177D4Z4_ALTAL</name>
<gene>
    <name evidence="1" type="ORF">CC77DRAFT_578676</name>
</gene>
<reference evidence="1 2" key="1">
    <citation type="submission" date="2016-05" db="EMBL/GenBank/DDBJ databases">
        <title>Comparative analysis of secretome profiles of manganese(II)-oxidizing ascomycete fungi.</title>
        <authorList>
            <consortium name="DOE Joint Genome Institute"/>
            <person name="Zeiner C.A."/>
            <person name="Purvine S.O."/>
            <person name="Zink E.M."/>
            <person name="Wu S."/>
            <person name="Pasa-Tolic L."/>
            <person name="Chaput D.L."/>
            <person name="Haridas S."/>
            <person name="Grigoriev I.V."/>
            <person name="Santelli C.M."/>
            <person name="Hansel C.M."/>
        </authorList>
    </citation>
    <scope>NUCLEOTIDE SEQUENCE [LARGE SCALE GENOMIC DNA]</scope>
    <source>
        <strain evidence="1 2">SRC1lrK2f</strain>
    </source>
</reference>
<sequence length="187" mass="21406">MSSNVPDIPNTLHDEDIRNFVFLWSHRTAKNHTIRDGTLVLCKGSKSGAHGLVEVPELSDEPTYVNLTRQRNPSAGWRWMYYPEDCVWSIYRFCMESITETVTKVLNNQSLVSGRRGGVSGSTHVHILFKDRNITFDSVNQRIKCLAKSTTSVFRTDGRFANTTDPYLQYSSGTLWVNTTCMYIRWS</sequence>
<evidence type="ECO:0000313" key="2">
    <source>
        <dbReference type="Proteomes" id="UP000077248"/>
    </source>
</evidence>
<organism evidence="1 2">
    <name type="scientific">Alternaria alternata</name>
    <name type="common">Alternaria rot fungus</name>
    <name type="synonym">Torula alternata</name>
    <dbReference type="NCBI Taxonomy" id="5599"/>
    <lineage>
        <taxon>Eukaryota</taxon>
        <taxon>Fungi</taxon>
        <taxon>Dikarya</taxon>
        <taxon>Ascomycota</taxon>
        <taxon>Pezizomycotina</taxon>
        <taxon>Dothideomycetes</taxon>
        <taxon>Pleosporomycetidae</taxon>
        <taxon>Pleosporales</taxon>
        <taxon>Pleosporineae</taxon>
        <taxon>Pleosporaceae</taxon>
        <taxon>Alternaria</taxon>
        <taxon>Alternaria sect. Alternaria</taxon>
        <taxon>Alternaria alternata complex</taxon>
    </lineage>
</organism>
<evidence type="ECO:0000313" key="1">
    <source>
        <dbReference type="EMBL" id="OAG14039.1"/>
    </source>
</evidence>
<dbReference type="GeneID" id="29117913"/>
<dbReference type="RefSeq" id="XP_018379460.1">
    <property type="nucleotide sequence ID" value="XM_018532319.1"/>
</dbReference>
<dbReference type="Proteomes" id="UP000077248">
    <property type="component" value="Unassembled WGS sequence"/>
</dbReference>
<dbReference type="KEGG" id="aalt:CC77DRAFT_578676"/>